<dbReference type="Proteomes" id="UP000529965">
    <property type="component" value="Unassembled WGS sequence"/>
</dbReference>
<dbReference type="InterPro" id="IPR011990">
    <property type="entry name" value="TPR-like_helical_dom_sf"/>
</dbReference>
<evidence type="ECO:0000256" key="5">
    <source>
        <dbReference type="ARBA" id="ARBA00038336"/>
    </source>
</evidence>
<dbReference type="PANTHER" id="PTHR10271">
    <property type="entry name" value="INTERFERON-INDUCED PROTEIN WITH TETRATRICOPEPTIDE REPEATS"/>
    <property type="match status" value="1"/>
</dbReference>
<dbReference type="PANTHER" id="PTHR10271:SF0">
    <property type="entry name" value="INTERFERON-INDUCED PROTEIN WITH TETRATRICOPEPTIDE REPEATS 5"/>
    <property type="match status" value="1"/>
</dbReference>
<keyword evidence="8" id="KW-1185">Reference proteome</keyword>
<dbReference type="AlphaFoldDB" id="A0A7K7G3N6"/>
<dbReference type="GO" id="GO:0045087">
    <property type="term" value="P:innate immune response"/>
    <property type="evidence" value="ECO:0007669"/>
    <property type="project" value="UniProtKB-KW"/>
</dbReference>
<accession>A0A7K7G3N6</accession>
<comment type="caution">
    <text evidence="7">The sequence shown here is derived from an EMBL/GenBank/DDBJ whole genome shotgun (WGS) entry which is preliminary data.</text>
</comment>
<dbReference type="SMART" id="SM00028">
    <property type="entry name" value="TPR"/>
    <property type="match status" value="6"/>
</dbReference>
<reference evidence="7 8" key="1">
    <citation type="submission" date="2019-09" db="EMBL/GenBank/DDBJ databases">
        <title>Bird 10,000 Genomes (B10K) Project - Family phase.</title>
        <authorList>
            <person name="Zhang G."/>
        </authorList>
    </citation>
    <scope>NUCLEOTIDE SEQUENCE [LARGE SCALE GENOMIC DNA]</scope>
    <source>
        <strain evidence="7">OUT-0015</strain>
        <tissue evidence="7">Blood</tissue>
    </source>
</reference>
<dbReference type="SUPFAM" id="SSF48452">
    <property type="entry name" value="TPR-like"/>
    <property type="match status" value="1"/>
</dbReference>
<keyword evidence="4" id="KW-0391">Immunity</keyword>
<dbReference type="InterPro" id="IPR019734">
    <property type="entry name" value="TPR_rpt"/>
</dbReference>
<evidence type="ECO:0000256" key="3">
    <source>
        <dbReference type="ARBA" id="ARBA00022803"/>
    </source>
</evidence>
<feature type="non-terminal residue" evidence="7">
    <location>
        <position position="476"/>
    </location>
</feature>
<dbReference type="PROSITE" id="PS50005">
    <property type="entry name" value="TPR"/>
    <property type="match status" value="3"/>
</dbReference>
<evidence type="ECO:0000313" key="7">
    <source>
        <dbReference type="EMBL" id="NWY64177.1"/>
    </source>
</evidence>
<dbReference type="EMBL" id="VZSK01000078">
    <property type="protein sequence ID" value="NWY64177.1"/>
    <property type="molecule type" value="Genomic_DNA"/>
</dbReference>
<dbReference type="Pfam" id="PF13414">
    <property type="entry name" value="TPR_11"/>
    <property type="match status" value="1"/>
</dbReference>
<evidence type="ECO:0000256" key="6">
    <source>
        <dbReference type="PROSITE-ProRule" id="PRU00339"/>
    </source>
</evidence>
<dbReference type="Gene3D" id="1.25.40.10">
    <property type="entry name" value="Tetratricopeptide repeat domain"/>
    <property type="match status" value="3"/>
</dbReference>
<dbReference type="GO" id="GO:0051607">
    <property type="term" value="P:defense response to virus"/>
    <property type="evidence" value="ECO:0007669"/>
    <property type="project" value="TreeGrafter"/>
</dbReference>
<keyword evidence="1" id="KW-0399">Innate immunity</keyword>
<evidence type="ECO:0000256" key="1">
    <source>
        <dbReference type="ARBA" id="ARBA00022588"/>
    </source>
</evidence>
<feature type="repeat" description="TPR" evidence="6">
    <location>
        <begin position="429"/>
        <end position="462"/>
    </location>
</feature>
<dbReference type="Pfam" id="PF13181">
    <property type="entry name" value="TPR_8"/>
    <property type="match status" value="1"/>
</dbReference>
<evidence type="ECO:0000256" key="4">
    <source>
        <dbReference type="ARBA" id="ARBA00022859"/>
    </source>
</evidence>
<evidence type="ECO:0000313" key="8">
    <source>
        <dbReference type="Proteomes" id="UP000529965"/>
    </source>
</evidence>
<dbReference type="FunFam" id="1.25.40.10:FF:000036">
    <property type="entry name" value="interferon-induced protein with tetratricopeptide repeats 5"/>
    <property type="match status" value="1"/>
</dbReference>
<feature type="repeat" description="TPR" evidence="6">
    <location>
        <begin position="138"/>
        <end position="171"/>
    </location>
</feature>
<dbReference type="Pfam" id="PF13374">
    <property type="entry name" value="TPR_10"/>
    <property type="match status" value="1"/>
</dbReference>
<comment type="similarity">
    <text evidence="5">Belongs to the IFIT family.</text>
</comment>
<feature type="non-terminal residue" evidence="7">
    <location>
        <position position="1"/>
    </location>
</feature>
<dbReference type="GO" id="GO:0005829">
    <property type="term" value="C:cytosol"/>
    <property type="evidence" value="ECO:0007669"/>
    <property type="project" value="TreeGrafter"/>
</dbReference>
<keyword evidence="3 6" id="KW-0802">TPR repeat</keyword>
<evidence type="ECO:0000256" key="2">
    <source>
        <dbReference type="ARBA" id="ARBA00022737"/>
    </source>
</evidence>
<keyword evidence="2" id="KW-0677">Repeat</keyword>
<feature type="repeat" description="TPR" evidence="6">
    <location>
        <begin position="248"/>
        <end position="281"/>
    </location>
</feature>
<organism evidence="7 8">
    <name type="scientific">Erithacus rubecula</name>
    <name type="common">European robin</name>
    <dbReference type="NCBI Taxonomy" id="37610"/>
    <lineage>
        <taxon>Eukaryota</taxon>
        <taxon>Metazoa</taxon>
        <taxon>Chordata</taxon>
        <taxon>Craniata</taxon>
        <taxon>Vertebrata</taxon>
        <taxon>Euteleostomi</taxon>
        <taxon>Archelosauria</taxon>
        <taxon>Archosauria</taxon>
        <taxon>Dinosauria</taxon>
        <taxon>Saurischia</taxon>
        <taxon>Theropoda</taxon>
        <taxon>Coelurosauria</taxon>
        <taxon>Aves</taxon>
        <taxon>Neognathae</taxon>
        <taxon>Neoaves</taxon>
        <taxon>Telluraves</taxon>
        <taxon>Australaves</taxon>
        <taxon>Passeriformes</taxon>
        <taxon>Turdidae</taxon>
        <taxon>Erithacus</taxon>
    </lineage>
</organism>
<sequence>STISKDSLKASLLQLECHFTWNLRKEDVGLEALEETILDHIKFVKECNITDYNILSYVCYLKNSNEEGLRNLQKAEEAIQKHHPDEIARRSLVTWGNYAWIYYHMQRYEEAQTYVSKVENSCKMLSSTAHGKIQLPEVYAAQGWALLRFGRKNYEKAMDCFANALKSEPDNPDFNAGYAIAMFRLDSFTERGCESMGPCLEALKRAVELNPNNTTLLALLALHLQRLKQGNEGERYIEEGLQKTPDFPVFLRYAASFYRKRGEVGKAVKILKKALALTPNSVIVHHQLGLCYKFKIIQLKKARYPPQEEVNNLLELAIFHLKTVIHKKPVFFCAYGDLGNVYALGKRYEEAEEIFQEVLQRNDVFWSDKQEICFSYANFQRFDMKSESKAIKYYIEGLKIENNSYRRKQCSEAVEKLLNQKISSGLGDATDFGTFGLVHKLNGKKQEAIECYEKAIALDPSNEEYLNALAELQLSI</sequence>
<name>A0A7K7G3N6_ERIRU</name>
<gene>
    <name evidence="7" type="primary">Ifit5</name>
    <name evidence="7" type="ORF">ERIRUB_R04113</name>
</gene>
<proteinExistence type="inferred from homology"/>
<protein>
    <submittedName>
        <fullName evidence="7">IFIT5 protein</fullName>
    </submittedName>
</protein>